<dbReference type="Proteomes" id="UP000373149">
    <property type="component" value="Unassembled WGS sequence"/>
</dbReference>
<dbReference type="AlphaFoldDB" id="A0A5N8WZB0"/>
<evidence type="ECO:0000259" key="3">
    <source>
        <dbReference type="PROSITE" id="PS51186"/>
    </source>
</evidence>
<evidence type="ECO:0000256" key="2">
    <source>
        <dbReference type="ARBA" id="ARBA00023315"/>
    </source>
</evidence>
<dbReference type="SUPFAM" id="SSF55729">
    <property type="entry name" value="Acyl-CoA N-acyltransferases (Nat)"/>
    <property type="match status" value="1"/>
</dbReference>
<keyword evidence="1 4" id="KW-0808">Transferase</keyword>
<feature type="domain" description="N-acetyltransferase" evidence="3">
    <location>
        <begin position="106"/>
        <end position="264"/>
    </location>
</feature>
<dbReference type="PROSITE" id="PS51186">
    <property type="entry name" value="GNAT"/>
    <property type="match status" value="1"/>
</dbReference>
<dbReference type="GO" id="GO:0016747">
    <property type="term" value="F:acyltransferase activity, transferring groups other than amino-acyl groups"/>
    <property type="evidence" value="ECO:0007669"/>
    <property type="project" value="InterPro"/>
</dbReference>
<organism evidence="4 5">
    <name type="scientific">Streptomyces acidicola</name>
    <dbReference type="NCBI Taxonomy" id="2596892"/>
    <lineage>
        <taxon>Bacteria</taxon>
        <taxon>Bacillati</taxon>
        <taxon>Actinomycetota</taxon>
        <taxon>Actinomycetes</taxon>
        <taxon>Kitasatosporales</taxon>
        <taxon>Streptomycetaceae</taxon>
        <taxon>Streptomyces</taxon>
    </lineage>
</organism>
<sequence>MATQNTVKAQALRQRLAERAWRWPPITELTVRYRAGFAYLDALLDNGDELPLCRLRDTGDPDRWGFALYTDNTGRYENTILPTGHPAGTPEEALDWSCGLHLGAPVTARLARGEDLVAAVDIWRQANTARGRPPTEQRIDRVRDKLAEPDALVLVASVGDEVLGMALAEPGRDHDGHGARLEELCHISMLFVHPDHWGRRVGLFLLEGISGHANKQRYAHLQVWTGESNDRAQHLYRRAGFTPSGRTLLLDSGEPVLHFVRPASYPRKINAVLH</sequence>
<accession>A0A5N8WZB0</accession>
<dbReference type="Pfam" id="PF00583">
    <property type="entry name" value="Acetyltransf_1"/>
    <property type="match status" value="1"/>
</dbReference>
<dbReference type="InterPro" id="IPR000182">
    <property type="entry name" value="GNAT_dom"/>
</dbReference>
<dbReference type="PANTHER" id="PTHR43877">
    <property type="entry name" value="AMINOALKYLPHOSPHONATE N-ACETYLTRANSFERASE-RELATED-RELATED"/>
    <property type="match status" value="1"/>
</dbReference>
<reference evidence="4 5" key="1">
    <citation type="submission" date="2019-09" db="EMBL/GenBank/DDBJ databases">
        <authorList>
            <person name="Duangmal K."/>
            <person name="Teo W.F.A."/>
            <person name="Lipun K."/>
        </authorList>
    </citation>
    <scope>NUCLEOTIDE SEQUENCE [LARGE SCALE GENOMIC DNA]</scope>
    <source>
        <strain evidence="4 5">K1PN6</strain>
    </source>
</reference>
<evidence type="ECO:0000256" key="1">
    <source>
        <dbReference type="ARBA" id="ARBA00022679"/>
    </source>
</evidence>
<proteinExistence type="predicted"/>
<comment type="caution">
    <text evidence="4">The sequence shown here is derived from an EMBL/GenBank/DDBJ whole genome shotgun (WGS) entry which is preliminary data.</text>
</comment>
<dbReference type="InterPro" id="IPR050832">
    <property type="entry name" value="Bact_Acetyltransf"/>
</dbReference>
<dbReference type="Gene3D" id="3.40.630.30">
    <property type="match status" value="1"/>
</dbReference>
<protein>
    <submittedName>
        <fullName evidence="4">GNAT family N-acetyltransferase</fullName>
    </submittedName>
</protein>
<dbReference type="EMBL" id="VMNX01000150">
    <property type="protein sequence ID" value="MPY52700.1"/>
    <property type="molecule type" value="Genomic_DNA"/>
</dbReference>
<dbReference type="CDD" id="cd04301">
    <property type="entry name" value="NAT_SF"/>
    <property type="match status" value="1"/>
</dbReference>
<dbReference type="InterPro" id="IPR016181">
    <property type="entry name" value="Acyl_CoA_acyltransferase"/>
</dbReference>
<name>A0A5N8WZB0_9ACTN</name>
<evidence type="ECO:0000313" key="4">
    <source>
        <dbReference type="EMBL" id="MPY52700.1"/>
    </source>
</evidence>
<keyword evidence="5" id="KW-1185">Reference proteome</keyword>
<evidence type="ECO:0000313" key="5">
    <source>
        <dbReference type="Proteomes" id="UP000373149"/>
    </source>
</evidence>
<gene>
    <name evidence="4" type="ORF">FPZ41_30695</name>
</gene>
<keyword evidence="2" id="KW-0012">Acyltransferase</keyword>